<keyword evidence="7 8" id="KW-0472">Membrane</keyword>
<dbReference type="GO" id="GO:1903785">
    <property type="term" value="P:L-valine transmembrane transport"/>
    <property type="evidence" value="ECO:0007669"/>
    <property type="project" value="TreeGrafter"/>
</dbReference>
<evidence type="ECO:0000256" key="7">
    <source>
        <dbReference type="ARBA" id="ARBA00023136"/>
    </source>
</evidence>
<comment type="caution">
    <text evidence="9">The sequence shown here is derived from an EMBL/GenBank/DDBJ whole genome shotgun (WGS) entry which is preliminary data.</text>
</comment>
<feature type="transmembrane region" description="Helical" evidence="8">
    <location>
        <begin position="144"/>
        <end position="164"/>
    </location>
</feature>
<gene>
    <name evidence="9" type="ORF">GCM10011591_40850</name>
</gene>
<evidence type="ECO:0000313" key="10">
    <source>
        <dbReference type="Proteomes" id="UP000612956"/>
    </source>
</evidence>
<dbReference type="AlphaFoldDB" id="A0A917QRP1"/>
<evidence type="ECO:0000256" key="4">
    <source>
        <dbReference type="ARBA" id="ARBA00022475"/>
    </source>
</evidence>
<dbReference type="PANTHER" id="PTHR34979">
    <property type="entry name" value="INNER MEMBRANE PROTEIN YGAZ"/>
    <property type="match status" value="1"/>
</dbReference>
<keyword evidence="6 8" id="KW-1133">Transmembrane helix</keyword>
<evidence type="ECO:0000256" key="5">
    <source>
        <dbReference type="ARBA" id="ARBA00022692"/>
    </source>
</evidence>
<keyword evidence="10" id="KW-1185">Reference proteome</keyword>
<keyword evidence="4" id="KW-1003">Cell membrane</keyword>
<evidence type="ECO:0000313" key="9">
    <source>
        <dbReference type="EMBL" id="GGK64462.1"/>
    </source>
</evidence>
<feature type="transmembrane region" description="Helical" evidence="8">
    <location>
        <begin position="176"/>
        <end position="203"/>
    </location>
</feature>
<organism evidence="9 10">
    <name type="scientific">Nocardia camponoti</name>
    <dbReference type="NCBI Taxonomy" id="1616106"/>
    <lineage>
        <taxon>Bacteria</taxon>
        <taxon>Bacillati</taxon>
        <taxon>Actinomycetota</taxon>
        <taxon>Actinomycetes</taxon>
        <taxon>Mycobacteriales</taxon>
        <taxon>Nocardiaceae</taxon>
        <taxon>Nocardia</taxon>
    </lineage>
</organism>
<evidence type="ECO:0000256" key="3">
    <source>
        <dbReference type="ARBA" id="ARBA00022448"/>
    </source>
</evidence>
<comment type="similarity">
    <text evidence="2">Belongs to the AzlC family.</text>
</comment>
<evidence type="ECO:0000256" key="2">
    <source>
        <dbReference type="ARBA" id="ARBA00010735"/>
    </source>
</evidence>
<feature type="transmembrane region" description="Helical" evidence="8">
    <location>
        <begin position="45"/>
        <end position="65"/>
    </location>
</feature>
<accession>A0A917QRP1</accession>
<feature type="transmembrane region" description="Helical" evidence="8">
    <location>
        <begin position="112"/>
        <end position="138"/>
    </location>
</feature>
<comment type="subcellular location">
    <subcellularLocation>
        <location evidence="1">Cell membrane</location>
        <topology evidence="1">Multi-pass membrane protein</topology>
    </subcellularLocation>
</comment>
<reference evidence="9" key="1">
    <citation type="journal article" date="2014" name="Int. J. Syst. Evol. Microbiol.">
        <title>Complete genome sequence of Corynebacterium casei LMG S-19264T (=DSM 44701T), isolated from a smear-ripened cheese.</title>
        <authorList>
            <consortium name="US DOE Joint Genome Institute (JGI-PGF)"/>
            <person name="Walter F."/>
            <person name="Albersmeier A."/>
            <person name="Kalinowski J."/>
            <person name="Ruckert C."/>
        </authorList>
    </citation>
    <scope>NUCLEOTIDE SEQUENCE</scope>
    <source>
        <strain evidence="9">CGMCC 4.7278</strain>
    </source>
</reference>
<dbReference type="InterPro" id="IPR011606">
    <property type="entry name" value="Brnchd-chn_aa_trnsp_permease"/>
</dbReference>
<dbReference type="Proteomes" id="UP000612956">
    <property type="component" value="Unassembled WGS sequence"/>
</dbReference>
<evidence type="ECO:0000256" key="8">
    <source>
        <dbReference type="SAM" id="Phobius"/>
    </source>
</evidence>
<dbReference type="GO" id="GO:0005886">
    <property type="term" value="C:plasma membrane"/>
    <property type="evidence" value="ECO:0007669"/>
    <property type="project" value="UniProtKB-SubCell"/>
</dbReference>
<dbReference type="EMBL" id="BMMW01000004">
    <property type="protein sequence ID" value="GGK64462.1"/>
    <property type="molecule type" value="Genomic_DNA"/>
</dbReference>
<proteinExistence type="inferred from homology"/>
<evidence type="ECO:0000256" key="6">
    <source>
        <dbReference type="ARBA" id="ARBA00022989"/>
    </source>
</evidence>
<protein>
    <submittedName>
        <fullName evidence="9">Branched-chain amino acid ABC transporter permease</fullName>
    </submittedName>
</protein>
<keyword evidence="5 8" id="KW-0812">Transmembrane</keyword>
<keyword evidence="3" id="KW-0813">Transport</keyword>
<reference evidence="9" key="2">
    <citation type="submission" date="2020-09" db="EMBL/GenBank/DDBJ databases">
        <authorList>
            <person name="Sun Q."/>
            <person name="Zhou Y."/>
        </authorList>
    </citation>
    <scope>NUCLEOTIDE SEQUENCE</scope>
    <source>
        <strain evidence="9">CGMCC 4.7278</strain>
    </source>
</reference>
<name>A0A917QRP1_9NOCA</name>
<dbReference type="PANTHER" id="PTHR34979:SF1">
    <property type="entry name" value="INNER MEMBRANE PROTEIN YGAZ"/>
    <property type="match status" value="1"/>
</dbReference>
<dbReference type="Pfam" id="PF03591">
    <property type="entry name" value="AzlC"/>
    <property type="match status" value="1"/>
</dbReference>
<sequence>MAAACGAVGLFGVSYGASTAAAGFPAWLPIVAATTVLAGGSELLFFGIVAAGGSPLAAVVAGLVLNARHLPYGLSSPDVFGTGWRRLVGIHVMNDESVAIATTTPDPARKRAAYWTCGLGIALSWPLGAALGAGVGSLVPDPTVLGLDAVFPVILLALILPALGDRATLRPVLIGAAVAVVVAPFVPAGLPILIALASLLFAFGPGRTIPPEPA</sequence>
<evidence type="ECO:0000256" key="1">
    <source>
        <dbReference type="ARBA" id="ARBA00004651"/>
    </source>
</evidence>